<dbReference type="Proteomes" id="UP001328107">
    <property type="component" value="Unassembled WGS sequence"/>
</dbReference>
<name>A0AAN5CK97_9BILA</name>
<dbReference type="GO" id="GO:0016020">
    <property type="term" value="C:membrane"/>
    <property type="evidence" value="ECO:0007669"/>
    <property type="project" value="UniProtKB-SubCell"/>
</dbReference>
<evidence type="ECO:0000256" key="6">
    <source>
        <dbReference type="RuleBase" id="RU365102"/>
    </source>
</evidence>
<feature type="chain" id="PRO_5042662213" description="GDT1 family protein" evidence="6">
    <location>
        <begin position="19"/>
        <end position="290"/>
    </location>
</feature>
<keyword evidence="9" id="KW-1185">Reference proteome</keyword>
<keyword evidence="5 6" id="KW-0472">Membrane</keyword>
<keyword evidence="7" id="KW-0175">Coiled coil</keyword>
<evidence type="ECO:0000313" key="8">
    <source>
        <dbReference type="EMBL" id="GMR45896.1"/>
    </source>
</evidence>
<feature type="transmembrane region" description="Helical" evidence="6">
    <location>
        <begin position="122"/>
        <end position="141"/>
    </location>
</feature>
<keyword evidence="6" id="KW-0732">Signal</keyword>
<dbReference type="Pfam" id="PF01169">
    <property type="entry name" value="GDT1"/>
    <property type="match status" value="2"/>
</dbReference>
<comment type="subcellular location">
    <subcellularLocation>
        <location evidence="1 6">Membrane</location>
        <topology evidence="1 6">Multi-pass membrane protein</topology>
    </subcellularLocation>
</comment>
<organism evidence="8 9">
    <name type="scientific">Pristionchus mayeri</name>
    <dbReference type="NCBI Taxonomy" id="1317129"/>
    <lineage>
        <taxon>Eukaryota</taxon>
        <taxon>Metazoa</taxon>
        <taxon>Ecdysozoa</taxon>
        <taxon>Nematoda</taxon>
        <taxon>Chromadorea</taxon>
        <taxon>Rhabditida</taxon>
        <taxon>Rhabditina</taxon>
        <taxon>Diplogasteromorpha</taxon>
        <taxon>Diplogasteroidea</taxon>
        <taxon>Neodiplogasteridae</taxon>
        <taxon>Pristionchus</taxon>
    </lineage>
</organism>
<feature type="signal peptide" evidence="6">
    <location>
        <begin position="1"/>
        <end position="18"/>
    </location>
</feature>
<dbReference type="GO" id="GO:0032468">
    <property type="term" value="P:Golgi calcium ion homeostasis"/>
    <property type="evidence" value="ECO:0007669"/>
    <property type="project" value="TreeGrafter"/>
</dbReference>
<comment type="caution">
    <text evidence="8">The sequence shown here is derived from an EMBL/GenBank/DDBJ whole genome shotgun (WGS) entry which is preliminary data.</text>
</comment>
<dbReference type="PANTHER" id="PTHR12608">
    <property type="entry name" value="TRANSMEMBRANE PROTEIN HTP-1 RELATED"/>
    <property type="match status" value="1"/>
</dbReference>
<evidence type="ECO:0000313" key="9">
    <source>
        <dbReference type="Proteomes" id="UP001328107"/>
    </source>
</evidence>
<protein>
    <recommendedName>
        <fullName evidence="6">GDT1 family protein</fullName>
    </recommendedName>
</protein>
<dbReference type="GO" id="GO:0032472">
    <property type="term" value="P:Golgi calcium ion transport"/>
    <property type="evidence" value="ECO:0007669"/>
    <property type="project" value="TreeGrafter"/>
</dbReference>
<feature type="transmembrane region" description="Helical" evidence="6">
    <location>
        <begin position="261"/>
        <end position="280"/>
    </location>
</feature>
<evidence type="ECO:0000256" key="5">
    <source>
        <dbReference type="ARBA" id="ARBA00023136"/>
    </source>
</evidence>
<dbReference type="PANTHER" id="PTHR12608:SF1">
    <property type="entry name" value="TRANSMEMBRANE PROTEIN 165"/>
    <property type="match status" value="1"/>
</dbReference>
<evidence type="ECO:0000256" key="1">
    <source>
        <dbReference type="ARBA" id="ARBA00004141"/>
    </source>
</evidence>
<accession>A0AAN5CK97</accession>
<sequence length="290" mass="31454">MISRLVILLFITFALSIATDSTNETTQDIFGSSNGGNNEIVPNTTKNTTESSIMDRSFLNGVAASFSMIFTSEILDKTFFIAIVLAMRHSRLTVYAGALAALGLMTVLSATVGMLTTFVPRWITYYLSAALMFGFALKMFYDAYKMNNQKGQEELEEVEKEVEQREKDERDRLLEAGNSDGSIPVPPEPSACKTFVKVFAETFVLTFLAEWGDRSQVATVLLAATDNVFGVLLGGVLGHALCTGIAVLGGRLVAERITVRTVTIIGGVVFLLFAALALIFNDIEPVTTSA</sequence>
<keyword evidence="3 6" id="KW-0812">Transmembrane</keyword>
<evidence type="ECO:0000256" key="7">
    <source>
        <dbReference type="SAM" id="Coils"/>
    </source>
</evidence>
<keyword evidence="4 6" id="KW-1133">Transmembrane helix</keyword>
<feature type="transmembrane region" description="Helical" evidence="6">
    <location>
        <begin position="62"/>
        <end position="85"/>
    </location>
</feature>
<dbReference type="AlphaFoldDB" id="A0AAN5CK97"/>
<comment type="caution">
    <text evidence="6">Lacks conserved residue(s) required for the propagation of feature annotation.</text>
</comment>
<dbReference type="GO" id="GO:0005794">
    <property type="term" value="C:Golgi apparatus"/>
    <property type="evidence" value="ECO:0007669"/>
    <property type="project" value="TreeGrafter"/>
</dbReference>
<dbReference type="GO" id="GO:0005384">
    <property type="term" value="F:manganese ion transmembrane transporter activity"/>
    <property type="evidence" value="ECO:0007669"/>
    <property type="project" value="TreeGrafter"/>
</dbReference>
<reference evidence="9" key="1">
    <citation type="submission" date="2022-10" db="EMBL/GenBank/DDBJ databases">
        <title>Genome assembly of Pristionchus species.</title>
        <authorList>
            <person name="Yoshida K."/>
            <person name="Sommer R.J."/>
        </authorList>
    </citation>
    <scope>NUCLEOTIDE SEQUENCE [LARGE SCALE GENOMIC DNA]</scope>
    <source>
        <strain evidence="9">RS5460</strain>
    </source>
</reference>
<feature type="coiled-coil region" evidence="7">
    <location>
        <begin position="141"/>
        <end position="172"/>
    </location>
</feature>
<feature type="transmembrane region" description="Helical" evidence="6">
    <location>
        <begin position="92"/>
        <end position="116"/>
    </location>
</feature>
<evidence type="ECO:0000256" key="4">
    <source>
        <dbReference type="ARBA" id="ARBA00022989"/>
    </source>
</evidence>
<evidence type="ECO:0000256" key="3">
    <source>
        <dbReference type="ARBA" id="ARBA00022692"/>
    </source>
</evidence>
<dbReference type="EMBL" id="BTRK01000004">
    <property type="protein sequence ID" value="GMR45896.1"/>
    <property type="molecule type" value="Genomic_DNA"/>
</dbReference>
<gene>
    <name evidence="8" type="ORF">PMAYCL1PPCAC_16091</name>
</gene>
<comment type="similarity">
    <text evidence="2 6">Belongs to the GDT1 family.</text>
</comment>
<dbReference type="InterPro" id="IPR001727">
    <property type="entry name" value="GDT1-like"/>
</dbReference>
<proteinExistence type="inferred from homology"/>
<dbReference type="GO" id="GO:0015085">
    <property type="term" value="F:calcium ion transmembrane transporter activity"/>
    <property type="evidence" value="ECO:0007669"/>
    <property type="project" value="TreeGrafter"/>
</dbReference>
<evidence type="ECO:0000256" key="2">
    <source>
        <dbReference type="ARBA" id="ARBA00009190"/>
    </source>
</evidence>